<organism evidence="2 3">
    <name type="scientific">Caenorhabditis angaria</name>
    <dbReference type="NCBI Taxonomy" id="860376"/>
    <lineage>
        <taxon>Eukaryota</taxon>
        <taxon>Metazoa</taxon>
        <taxon>Ecdysozoa</taxon>
        <taxon>Nematoda</taxon>
        <taxon>Chromadorea</taxon>
        <taxon>Rhabditida</taxon>
        <taxon>Rhabditina</taxon>
        <taxon>Rhabditomorpha</taxon>
        <taxon>Rhabditoidea</taxon>
        <taxon>Rhabditidae</taxon>
        <taxon>Peloderinae</taxon>
        <taxon>Caenorhabditis</taxon>
    </lineage>
</organism>
<sequence length="91" mass="10318">MKVFIFLVLFFKCAFATFPFQKLTECGVSNETISGIHEIINEHQKLIDLAANNKRAKNTEVQSMKAAIDQYVENSAPEEDKSIWLTCMSSN</sequence>
<reference evidence="2" key="1">
    <citation type="submission" date="2022-11" db="EMBL/GenBank/DDBJ databases">
        <authorList>
            <person name="Kikuchi T."/>
        </authorList>
    </citation>
    <scope>NUCLEOTIDE SEQUENCE</scope>
    <source>
        <strain evidence="2">PS1010</strain>
    </source>
</reference>
<evidence type="ECO:0008006" key="4">
    <source>
        <dbReference type="Google" id="ProtNLM"/>
    </source>
</evidence>
<dbReference type="EMBL" id="CANHGI010000005">
    <property type="protein sequence ID" value="CAI5452511.1"/>
    <property type="molecule type" value="Genomic_DNA"/>
</dbReference>
<dbReference type="Proteomes" id="UP001152747">
    <property type="component" value="Unassembled WGS sequence"/>
</dbReference>
<dbReference type="OrthoDB" id="5858406at2759"/>
<accession>A0A9P1IWS6</accession>
<comment type="caution">
    <text evidence="2">The sequence shown here is derived from an EMBL/GenBank/DDBJ whole genome shotgun (WGS) entry which is preliminary data.</text>
</comment>
<dbReference type="AlphaFoldDB" id="A0A9P1IWS6"/>
<evidence type="ECO:0000313" key="3">
    <source>
        <dbReference type="Proteomes" id="UP001152747"/>
    </source>
</evidence>
<dbReference type="InterPro" id="IPR027913">
    <property type="entry name" value="DUF4473"/>
</dbReference>
<name>A0A9P1IWS6_9PELO</name>
<evidence type="ECO:0000313" key="2">
    <source>
        <dbReference type="EMBL" id="CAI5452511.1"/>
    </source>
</evidence>
<protein>
    <recommendedName>
        <fullName evidence="4">SXP/RAL-2 family protein Ani s 5-like cation-binding domain-containing protein</fullName>
    </recommendedName>
</protein>
<evidence type="ECO:0000256" key="1">
    <source>
        <dbReference type="SAM" id="SignalP"/>
    </source>
</evidence>
<dbReference type="Pfam" id="PF14747">
    <property type="entry name" value="DUF4473"/>
    <property type="match status" value="1"/>
</dbReference>
<proteinExistence type="predicted"/>
<keyword evidence="1" id="KW-0732">Signal</keyword>
<feature type="chain" id="PRO_5040500805" description="SXP/RAL-2 family protein Ani s 5-like cation-binding domain-containing protein" evidence="1">
    <location>
        <begin position="17"/>
        <end position="91"/>
    </location>
</feature>
<feature type="signal peptide" evidence="1">
    <location>
        <begin position="1"/>
        <end position="16"/>
    </location>
</feature>
<keyword evidence="3" id="KW-1185">Reference proteome</keyword>
<gene>
    <name evidence="2" type="ORF">CAMP_LOCUS15148</name>
</gene>